<reference evidence="1 2" key="1">
    <citation type="journal article" date="2019" name="Nat. Ecol. Evol.">
        <title>Megaphylogeny resolves global patterns of mushroom evolution.</title>
        <authorList>
            <person name="Varga T."/>
            <person name="Krizsan K."/>
            <person name="Foldi C."/>
            <person name="Dima B."/>
            <person name="Sanchez-Garcia M."/>
            <person name="Sanchez-Ramirez S."/>
            <person name="Szollosi G.J."/>
            <person name="Szarkandi J.G."/>
            <person name="Papp V."/>
            <person name="Albert L."/>
            <person name="Andreopoulos W."/>
            <person name="Angelini C."/>
            <person name="Antonin V."/>
            <person name="Barry K.W."/>
            <person name="Bougher N.L."/>
            <person name="Buchanan P."/>
            <person name="Buyck B."/>
            <person name="Bense V."/>
            <person name="Catcheside P."/>
            <person name="Chovatia M."/>
            <person name="Cooper J."/>
            <person name="Damon W."/>
            <person name="Desjardin D."/>
            <person name="Finy P."/>
            <person name="Geml J."/>
            <person name="Haridas S."/>
            <person name="Hughes K."/>
            <person name="Justo A."/>
            <person name="Karasinski D."/>
            <person name="Kautmanova I."/>
            <person name="Kiss B."/>
            <person name="Kocsube S."/>
            <person name="Kotiranta H."/>
            <person name="LaButti K.M."/>
            <person name="Lechner B.E."/>
            <person name="Liimatainen K."/>
            <person name="Lipzen A."/>
            <person name="Lukacs Z."/>
            <person name="Mihaltcheva S."/>
            <person name="Morgado L.N."/>
            <person name="Niskanen T."/>
            <person name="Noordeloos M.E."/>
            <person name="Ohm R.A."/>
            <person name="Ortiz-Santana B."/>
            <person name="Ovrebo C."/>
            <person name="Racz N."/>
            <person name="Riley R."/>
            <person name="Savchenko A."/>
            <person name="Shiryaev A."/>
            <person name="Soop K."/>
            <person name="Spirin V."/>
            <person name="Szebenyi C."/>
            <person name="Tomsovsky M."/>
            <person name="Tulloss R.E."/>
            <person name="Uehling J."/>
            <person name="Grigoriev I.V."/>
            <person name="Vagvolgyi C."/>
            <person name="Papp T."/>
            <person name="Martin F.M."/>
            <person name="Miettinen O."/>
            <person name="Hibbett D.S."/>
            <person name="Nagy L.G."/>
        </authorList>
    </citation>
    <scope>NUCLEOTIDE SEQUENCE [LARGE SCALE GENOMIC DNA]</scope>
    <source>
        <strain evidence="1 2">OMC1185</strain>
    </source>
</reference>
<dbReference type="EMBL" id="ML213516">
    <property type="protein sequence ID" value="TFK49402.1"/>
    <property type="molecule type" value="Genomic_DNA"/>
</dbReference>
<dbReference type="Proteomes" id="UP000305948">
    <property type="component" value="Unassembled WGS sequence"/>
</dbReference>
<accession>A0A5C3MWZ9</accession>
<organism evidence="1 2">
    <name type="scientific">Heliocybe sulcata</name>
    <dbReference type="NCBI Taxonomy" id="5364"/>
    <lineage>
        <taxon>Eukaryota</taxon>
        <taxon>Fungi</taxon>
        <taxon>Dikarya</taxon>
        <taxon>Basidiomycota</taxon>
        <taxon>Agaricomycotina</taxon>
        <taxon>Agaricomycetes</taxon>
        <taxon>Gloeophyllales</taxon>
        <taxon>Gloeophyllaceae</taxon>
        <taxon>Heliocybe</taxon>
    </lineage>
</organism>
<protein>
    <submittedName>
        <fullName evidence="1">Uncharacterized protein</fullName>
    </submittedName>
</protein>
<name>A0A5C3MWZ9_9AGAM</name>
<sequence length="81" mass="8728">MRMGAIAIPLGTQLCANAGAIPNSKYRTAARDLNNVSRLSTAFSDRFATPVPLGKHLPLTRPSRYVNSSHVPLSLVSQRVP</sequence>
<proteinExistence type="predicted"/>
<gene>
    <name evidence="1" type="ORF">OE88DRAFT_1662969</name>
</gene>
<dbReference type="AlphaFoldDB" id="A0A5C3MWZ9"/>
<keyword evidence="2" id="KW-1185">Reference proteome</keyword>
<evidence type="ECO:0000313" key="1">
    <source>
        <dbReference type="EMBL" id="TFK49402.1"/>
    </source>
</evidence>
<evidence type="ECO:0000313" key="2">
    <source>
        <dbReference type="Proteomes" id="UP000305948"/>
    </source>
</evidence>